<sequence>MDHIKKVYDKKICIPDNLKPHIENRKIIYFDIETTGLNPEFSKIILLGASYVENNKYIVEQFFADRLDEEELILKDFIKVLERFDMVVTYNGKNFDVPFVNKRIEKYSIGYSIMHEHLDLICHIRPNKQILGLTSCSLKSVEKYLNIRRNDTIDGGESINLYYQYLRTGDSTIKEKILLHNFEDVYNLPDIVKVFNNIEYRDYNRKITPKQRAFLSYLIRKHKYLLKRDIDLLTKEEASKLIDFILNGKDCDHEVYLEKMQ</sequence>
<dbReference type="RefSeq" id="WP_166636389.1">
    <property type="nucleotide sequence ID" value="NZ_SOAZ01000010.1"/>
</dbReference>
<dbReference type="Gene3D" id="3.30.420.10">
    <property type="entry name" value="Ribonuclease H-like superfamily/Ribonuclease H"/>
    <property type="match status" value="1"/>
</dbReference>
<dbReference type="InterPro" id="IPR012337">
    <property type="entry name" value="RNaseH-like_sf"/>
</dbReference>
<dbReference type="GO" id="GO:0003676">
    <property type="term" value="F:nucleic acid binding"/>
    <property type="evidence" value="ECO:0007669"/>
    <property type="project" value="InterPro"/>
</dbReference>
<dbReference type="EMBL" id="SOAZ01000010">
    <property type="protein sequence ID" value="TDT60962.1"/>
    <property type="molecule type" value="Genomic_DNA"/>
</dbReference>
<reference evidence="2 3" key="1">
    <citation type="submission" date="2019-03" db="EMBL/GenBank/DDBJ databases">
        <title>Genomic Encyclopedia of Type Strains, Phase IV (KMG-IV): sequencing the most valuable type-strain genomes for metagenomic binning, comparative biology and taxonomic classification.</title>
        <authorList>
            <person name="Goeker M."/>
        </authorList>
    </citation>
    <scope>NUCLEOTIDE SEQUENCE [LARGE SCALE GENOMIC DNA]</scope>
    <source>
        <strain evidence="2 3">DSM 24455</strain>
    </source>
</reference>
<accession>A0A4R7KS96</accession>
<organism evidence="2 3">
    <name type="scientific">Fonticella tunisiensis</name>
    <dbReference type="NCBI Taxonomy" id="1096341"/>
    <lineage>
        <taxon>Bacteria</taxon>
        <taxon>Bacillati</taxon>
        <taxon>Bacillota</taxon>
        <taxon>Clostridia</taxon>
        <taxon>Eubacteriales</taxon>
        <taxon>Clostridiaceae</taxon>
        <taxon>Fonticella</taxon>
    </lineage>
</organism>
<protein>
    <recommendedName>
        <fullName evidence="1">YprB ribonuclease H-like domain-containing protein</fullName>
    </recommendedName>
</protein>
<dbReference type="SUPFAM" id="SSF53098">
    <property type="entry name" value="Ribonuclease H-like"/>
    <property type="match status" value="1"/>
</dbReference>
<evidence type="ECO:0000313" key="3">
    <source>
        <dbReference type="Proteomes" id="UP000295325"/>
    </source>
</evidence>
<evidence type="ECO:0000313" key="2">
    <source>
        <dbReference type="EMBL" id="TDT60962.1"/>
    </source>
</evidence>
<dbReference type="PANTHER" id="PTHR38462">
    <property type="entry name" value="EXONUCLEASE-LIKE PROTEIN"/>
    <property type="match status" value="1"/>
</dbReference>
<comment type="caution">
    <text evidence="2">The sequence shown here is derived from an EMBL/GenBank/DDBJ whole genome shotgun (WGS) entry which is preliminary data.</text>
</comment>
<dbReference type="PANTHER" id="PTHR38462:SF1">
    <property type="entry name" value="YPRB RIBONUCLEASE H-LIKE DOMAIN-CONTAINING PROTEIN"/>
    <property type="match status" value="1"/>
</dbReference>
<proteinExistence type="predicted"/>
<dbReference type="Proteomes" id="UP000295325">
    <property type="component" value="Unassembled WGS sequence"/>
</dbReference>
<evidence type="ECO:0000259" key="1">
    <source>
        <dbReference type="Pfam" id="PF13482"/>
    </source>
</evidence>
<dbReference type="AlphaFoldDB" id="A0A4R7KS96"/>
<gene>
    <name evidence="2" type="ORF">EDD71_11080</name>
</gene>
<keyword evidence="3" id="KW-1185">Reference proteome</keyword>
<dbReference type="InterPro" id="IPR038720">
    <property type="entry name" value="YprB_RNase_H-like_dom"/>
</dbReference>
<dbReference type="Pfam" id="PF13482">
    <property type="entry name" value="RNase_H_2"/>
    <property type="match status" value="1"/>
</dbReference>
<name>A0A4R7KS96_9CLOT</name>
<dbReference type="InterPro" id="IPR036397">
    <property type="entry name" value="RNaseH_sf"/>
</dbReference>
<feature type="domain" description="YprB ribonuclease H-like" evidence="1">
    <location>
        <begin position="28"/>
        <end position="194"/>
    </location>
</feature>